<dbReference type="PROSITE" id="PS00571">
    <property type="entry name" value="AMIDASES"/>
    <property type="match status" value="1"/>
</dbReference>
<evidence type="ECO:0000313" key="3">
    <source>
        <dbReference type="EMBL" id="MFD1929853.1"/>
    </source>
</evidence>
<dbReference type="InterPro" id="IPR023631">
    <property type="entry name" value="Amidase_dom"/>
</dbReference>
<dbReference type="Proteomes" id="UP001597368">
    <property type="component" value="Unassembled WGS sequence"/>
</dbReference>
<dbReference type="PANTHER" id="PTHR11895">
    <property type="entry name" value="TRANSAMIDASE"/>
    <property type="match status" value="1"/>
</dbReference>
<dbReference type="InterPro" id="IPR000120">
    <property type="entry name" value="Amidase"/>
</dbReference>
<proteinExistence type="inferred from homology"/>
<dbReference type="Gene3D" id="3.90.1300.10">
    <property type="entry name" value="Amidase signature (AS) domain"/>
    <property type="match status" value="1"/>
</dbReference>
<reference evidence="4" key="1">
    <citation type="journal article" date="2019" name="Int. J. Syst. Evol. Microbiol.">
        <title>The Global Catalogue of Microorganisms (GCM) 10K type strain sequencing project: providing services to taxonomists for standard genome sequencing and annotation.</title>
        <authorList>
            <consortium name="The Broad Institute Genomics Platform"/>
            <consortium name="The Broad Institute Genome Sequencing Center for Infectious Disease"/>
            <person name="Wu L."/>
            <person name="Ma J."/>
        </authorList>
    </citation>
    <scope>NUCLEOTIDE SEQUENCE [LARGE SCALE GENOMIC DNA]</scope>
    <source>
        <strain evidence="4">ICMP 6774ER</strain>
    </source>
</reference>
<organism evidence="3 4">
    <name type="scientific">Nonomuraea mangrovi</name>
    <dbReference type="NCBI Taxonomy" id="2316207"/>
    <lineage>
        <taxon>Bacteria</taxon>
        <taxon>Bacillati</taxon>
        <taxon>Actinomycetota</taxon>
        <taxon>Actinomycetes</taxon>
        <taxon>Streptosporangiales</taxon>
        <taxon>Streptosporangiaceae</taxon>
        <taxon>Nonomuraea</taxon>
    </lineage>
</organism>
<evidence type="ECO:0000313" key="4">
    <source>
        <dbReference type="Proteomes" id="UP001597368"/>
    </source>
</evidence>
<dbReference type="InterPro" id="IPR020556">
    <property type="entry name" value="Amidase_CS"/>
</dbReference>
<dbReference type="PANTHER" id="PTHR11895:SF7">
    <property type="entry name" value="GLUTAMYL-TRNA(GLN) AMIDOTRANSFERASE SUBUNIT A, MITOCHONDRIAL"/>
    <property type="match status" value="1"/>
</dbReference>
<sequence>MNELVYLSAAQAVAAFTARELSPVEVMDAVIERARHTEDTVNAFAERWFEQATEQARQAERRYADGTARPLEGLPVAIKEEQPIAGHPHRDGSLMLADEIATVTHPIVDRIVAAGGIIHARTTTPEFCAGGFTHSDLWGVTRNPWNPHYSSGGSSGGSGAALAAGTAMLATGSDIGGSIRIPASFNGVVGYKPPYGRVPGLAPYNLDHYCHDGPMARTVADCALLQNVIAGQHPRDPVSLPVPAPLPTRPGPVAGHRIALCLNLGDYPVEAEVAAATRRAADTLTEAGAVVEEIELPWNRAEIMRAAWAHYGSIFGPYIAHEVRTRGDGLTRYARDFMERSLKAAAETGFYRALEVETRVHADLADVFDRFDAIVCPTSGTPALVAGEDHLETPLVVDGVTLDHNLEAPLTVPFNLASRCPVLSVPSGRSATGVPTGIQVVGRPYDDHTVFAIGTVIAAALPWYTRDDWRPTL</sequence>
<accession>A0ABW4SJY5</accession>
<evidence type="ECO:0000256" key="1">
    <source>
        <dbReference type="ARBA" id="ARBA00009199"/>
    </source>
</evidence>
<name>A0ABW4SJY5_9ACTN</name>
<dbReference type="Pfam" id="PF01425">
    <property type="entry name" value="Amidase"/>
    <property type="match status" value="1"/>
</dbReference>
<dbReference type="EMBL" id="JBHUFV010000002">
    <property type="protein sequence ID" value="MFD1929853.1"/>
    <property type="molecule type" value="Genomic_DNA"/>
</dbReference>
<dbReference type="RefSeq" id="WP_379567716.1">
    <property type="nucleotide sequence ID" value="NZ_JBHUFV010000002.1"/>
</dbReference>
<feature type="domain" description="Amidase" evidence="2">
    <location>
        <begin position="25"/>
        <end position="450"/>
    </location>
</feature>
<evidence type="ECO:0000259" key="2">
    <source>
        <dbReference type="Pfam" id="PF01425"/>
    </source>
</evidence>
<comment type="caution">
    <text evidence="3">The sequence shown here is derived from an EMBL/GenBank/DDBJ whole genome shotgun (WGS) entry which is preliminary data.</text>
</comment>
<gene>
    <name evidence="3" type="ORF">ACFSKW_00030</name>
</gene>
<keyword evidence="4" id="KW-1185">Reference proteome</keyword>
<comment type="similarity">
    <text evidence="1">Belongs to the amidase family.</text>
</comment>
<protein>
    <submittedName>
        <fullName evidence="3">Amidase</fullName>
    </submittedName>
</protein>
<dbReference type="SUPFAM" id="SSF75304">
    <property type="entry name" value="Amidase signature (AS) enzymes"/>
    <property type="match status" value="1"/>
</dbReference>
<dbReference type="InterPro" id="IPR036928">
    <property type="entry name" value="AS_sf"/>
</dbReference>